<reference evidence="5" key="1">
    <citation type="journal article" date="2019" name="Int. J. Syst. Evol. Microbiol.">
        <title>The Global Catalogue of Microorganisms (GCM) 10K type strain sequencing project: providing services to taxonomists for standard genome sequencing and annotation.</title>
        <authorList>
            <consortium name="The Broad Institute Genomics Platform"/>
            <consortium name="The Broad Institute Genome Sequencing Center for Infectious Disease"/>
            <person name="Wu L."/>
            <person name="Ma J."/>
        </authorList>
    </citation>
    <scope>NUCLEOTIDE SEQUENCE [LARGE SCALE GENOMIC DNA]</scope>
    <source>
        <strain evidence="5">CGMCC 1.7656</strain>
    </source>
</reference>
<gene>
    <name evidence="4" type="ORF">GCM10010992_10130</name>
</gene>
<organism evidence="4 5">
    <name type="scientific">Cloacibacterium rupense</name>
    <dbReference type="NCBI Taxonomy" id="517423"/>
    <lineage>
        <taxon>Bacteria</taxon>
        <taxon>Pseudomonadati</taxon>
        <taxon>Bacteroidota</taxon>
        <taxon>Flavobacteriia</taxon>
        <taxon>Flavobacteriales</taxon>
        <taxon>Weeksellaceae</taxon>
    </lineage>
</organism>
<evidence type="ECO:0000256" key="1">
    <source>
        <dbReference type="ARBA" id="ARBA00022676"/>
    </source>
</evidence>
<proteinExistence type="predicted"/>
<accession>A0ABQ2NIJ4</accession>
<dbReference type="RefSeq" id="WP_188616999.1">
    <property type="nucleotide sequence ID" value="NZ_BMLV01000002.1"/>
</dbReference>
<keyword evidence="1" id="KW-0328">Glycosyltransferase</keyword>
<name>A0ABQ2NIJ4_9FLAO</name>
<comment type="caution">
    <text evidence="4">The sequence shown here is derived from an EMBL/GenBank/DDBJ whole genome shotgun (WGS) entry which is preliminary data.</text>
</comment>
<dbReference type="SUPFAM" id="SSF53448">
    <property type="entry name" value="Nucleotide-diphospho-sugar transferases"/>
    <property type="match status" value="1"/>
</dbReference>
<protein>
    <recommendedName>
        <fullName evidence="3">Glycosyltransferase 2-like domain-containing protein</fullName>
    </recommendedName>
</protein>
<dbReference type="Proteomes" id="UP000620064">
    <property type="component" value="Unassembled WGS sequence"/>
</dbReference>
<dbReference type="Gene3D" id="3.90.550.10">
    <property type="entry name" value="Spore Coat Polysaccharide Biosynthesis Protein SpsA, Chain A"/>
    <property type="match status" value="1"/>
</dbReference>
<feature type="domain" description="Glycosyltransferase 2-like" evidence="3">
    <location>
        <begin position="8"/>
        <end position="138"/>
    </location>
</feature>
<dbReference type="InterPro" id="IPR029044">
    <property type="entry name" value="Nucleotide-diphossugar_trans"/>
</dbReference>
<dbReference type="CDD" id="cd00761">
    <property type="entry name" value="Glyco_tranf_GTA_type"/>
    <property type="match status" value="1"/>
</dbReference>
<evidence type="ECO:0000256" key="2">
    <source>
        <dbReference type="ARBA" id="ARBA00022679"/>
    </source>
</evidence>
<dbReference type="InterPro" id="IPR001173">
    <property type="entry name" value="Glyco_trans_2-like"/>
</dbReference>
<evidence type="ECO:0000313" key="5">
    <source>
        <dbReference type="Proteomes" id="UP000620064"/>
    </source>
</evidence>
<dbReference type="PANTHER" id="PTHR22916">
    <property type="entry name" value="GLYCOSYLTRANSFERASE"/>
    <property type="match status" value="1"/>
</dbReference>
<keyword evidence="2" id="KW-0808">Transferase</keyword>
<dbReference type="Pfam" id="PF00535">
    <property type="entry name" value="Glycos_transf_2"/>
    <property type="match status" value="1"/>
</dbReference>
<evidence type="ECO:0000259" key="3">
    <source>
        <dbReference type="Pfam" id="PF00535"/>
    </source>
</evidence>
<dbReference type="EMBL" id="BMLV01000002">
    <property type="protein sequence ID" value="GGP03096.1"/>
    <property type="molecule type" value="Genomic_DNA"/>
</dbReference>
<dbReference type="PANTHER" id="PTHR22916:SF51">
    <property type="entry name" value="GLYCOSYLTRANSFERASE EPSH-RELATED"/>
    <property type="match status" value="1"/>
</dbReference>
<evidence type="ECO:0000313" key="4">
    <source>
        <dbReference type="EMBL" id="GGP03096.1"/>
    </source>
</evidence>
<sequence>MNVPLVTISIPIYNCENHIINCLQSVVLQSYQNLEILLVDDRGNDNSRTLVEEFIHLHPGFNFKILRNDKNSGLSVVRNVGIDNAQGKYIFFLDSDDEITPDCIAKMVDAAEREQVQMVCGNVTTMRLETKEEVDAFQLSITNRKLMGNEEIFENFINRKFPVPSWNKLILLDFLKQNNLYFKEGLFAQDDLQTFLTVLRLQSVYFLKDYTYIYYLHDGSVIHNRNRKHFENWNTIISEINQSFYREKSKKRRLKLKKYIIAYKEEKLVMNWKAQKNQELWLLNYRQFKKVFSMNFLDYLSSAFSTNEKKLNLLQNLPSELGFRVFKKRYEG</sequence>
<keyword evidence="5" id="KW-1185">Reference proteome</keyword>